<feature type="region of interest" description="Disordered" evidence="1">
    <location>
        <begin position="100"/>
        <end position="119"/>
    </location>
</feature>
<reference evidence="2 3" key="1">
    <citation type="submission" date="2017-03" db="EMBL/GenBank/DDBJ databases">
        <title>Genome Survey of Euroglyphus maynei.</title>
        <authorList>
            <person name="Arlian L.G."/>
            <person name="Morgan M.S."/>
            <person name="Rider S.D."/>
        </authorList>
    </citation>
    <scope>NUCLEOTIDE SEQUENCE [LARGE SCALE GENOMIC DNA]</scope>
    <source>
        <strain evidence="2">Arlian Lab</strain>
        <tissue evidence="2">Whole body</tissue>
    </source>
</reference>
<gene>
    <name evidence="2" type="ORF">BLA29_007957</name>
</gene>
<name>A0A1Y3AUG1_EURMA</name>
<feature type="compositionally biased region" description="Acidic residues" evidence="1">
    <location>
        <begin position="101"/>
        <end position="119"/>
    </location>
</feature>
<evidence type="ECO:0000313" key="3">
    <source>
        <dbReference type="Proteomes" id="UP000194236"/>
    </source>
</evidence>
<evidence type="ECO:0000256" key="1">
    <source>
        <dbReference type="SAM" id="MobiDB-lite"/>
    </source>
</evidence>
<dbReference type="Proteomes" id="UP000194236">
    <property type="component" value="Unassembled WGS sequence"/>
</dbReference>
<protein>
    <submittedName>
        <fullName evidence="2">Uncharacterized protein</fullName>
    </submittedName>
</protein>
<organism evidence="2 3">
    <name type="scientific">Euroglyphus maynei</name>
    <name type="common">Mayne's house dust mite</name>
    <dbReference type="NCBI Taxonomy" id="6958"/>
    <lineage>
        <taxon>Eukaryota</taxon>
        <taxon>Metazoa</taxon>
        <taxon>Ecdysozoa</taxon>
        <taxon>Arthropoda</taxon>
        <taxon>Chelicerata</taxon>
        <taxon>Arachnida</taxon>
        <taxon>Acari</taxon>
        <taxon>Acariformes</taxon>
        <taxon>Sarcoptiformes</taxon>
        <taxon>Astigmata</taxon>
        <taxon>Psoroptidia</taxon>
        <taxon>Analgoidea</taxon>
        <taxon>Pyroglyphidae</taxon>
        <taxon>Pyroglyphinae</taxon>
        <taxon>Euroglyphus</taxon>
    </lineage>
</organism>
<dbReference type="EMBL" id="MUJZ01060985">
    <property type="protein sequence ID" value="OTF71454.1"/>
    <property type="molecule type" value="Genomic_DNA"/>
</dbReference>
<evidence type="ECO:0000313" key="2">
    <source>
        <dbReference type="EMBL" id="OTF71454.1"/>
    </source>
</evidence>
<proteinExistence type="predicted"/>
<sequence>MKHLENRARKRFKENIRSKQMFNLLTTMSNADSNCPNLIVSTSIHHPQPLSKLNTSESLEPISPKDSNSFDDNVVVDQLDLIELNGYENKGATFNNVQYTDDGDNDFEDINIEDVDDKN</sequence>
<comment type="caution">
    <text evidence="2">The sequence shown here is derived from an EMBL/GenBank/DDBJ whole genome shotgun (WGS) entry which is preliminary data.</text>
</comment>
<accession>A0A1Y3AUG1</accession>
<feature type="region of interest" description="Disordered" evidence="1">
    <location>
        <begin position="50"/>
        <end position="70"/>
    </location>
</feature>
<keyword evidence="3" id="KW-1185">Reference proteome</keyword>
<dbReference type="AlphaFoldDB" id="A0A1Y3AUG1"/>